<dbReference type="InterPro" id="IPR054480">
    <property type="entry name" value="AHAS_small-like_ACT"/>
</dbReference>
<proteinExistence type="predicted"/>
<comment type="caution">
    <text evidence="2">The sequence shown here is derived from an EMBL/GenBank/DDBJ whole genome shotgun (WGS) entry which is preliminary data.</text>
</comment>
<dbReference type="PANTHER" id="PTHR40099">
    <property type="entry name" value="ACETOLACTATE SYNTHASE, SMALL SUBUNIT"/>
    <property type="match status" value="1"/>
</dbReference>
<organism evidence="2 3">
    <name type="scientific">Anaerolinea thermophila</name>
    <dbReference type="NCBI Taxonomy" id="167964"/>
    <lineage>
        <taxon>Bacteria</taxon>
        <taxon>Bacillati</taxon>
        <taxon>Chloroflexota</taxon>
        <taxon>Anaerolineae</taxon>
        <taxon>Anaerolineales</taxon>
        <taxon>Anaerolineaceae</taxon>
        <taxon>Anaerolinea</taxon>
    </lineage>
</organism>
<dbReference type="PANTHER" id="PTHR40099:SF1">
    <property type="entry name" value="ACETOLACTATE SYNTHASE, SMALL SUBUNIT"/>
    <property type="match status" value="1"/>
</dbReference>
<dbReference type="Proteomes" id="UP000064249">
    <property type="component" value="Unassembled WGS sequence"/>
</dbReference>
<evidence type="ECO:0000313" key="3">
    <source>
        <dbReference type="Proteomes" id="UP000064249"/>
    </source>
</evidence>
<feature type="domain" description="ACT" evidence="1">
    <location>
        <begin position="3"/>
        <end position="87"/>
    </location>
</feature>
<dbReference type="Gene3D" id="3.30.2130.10">
    <property type="entry name" value="VC0802-like"/>
    <property type="match status" value="1"/>
</dbReference>
<dbReference type="EMBL" id="LGFU01000056">
    <property type="protein sequence ID" value="KUK46207.1"/>
    <property type="molecule type" value="Genomic_DNA"/>
</dbReference>
<dbReference type="CDD" id="cd02116">
    <property type="entry name" value="ACT"/>
    <property type="match status" value="1"/>
</dbReference>
<sequence>MKDIEVILQDSPGTLADLCELLAKGGVNIEGMSVTTYKGECPIHILVDDAGQARKILEENWMEIISEREALLSEITDEVGALGKISRRMADNDINIEVIYLTITGDLALVVDDLDKAQWLL</sequence>
<evidence type="ECO:0000259" key="1">
    <source>
        <dbReference type="PROSITE" id="PS51671"/>
    </source>
</evidence>
<dbReference type="InterPro" id="IPR002912">
    <property type="entry name" value="ACT_dom"/>
</dbReference>
<reference evidence="2 3" key="1">
    <citation type="journal article" date="2015" name="MBio">
        <title>Genome-Resolved Metagenomic Analysis Reveals Roles for Candidate Phyla and Other Microbial Community Members in Biogeochemical Transformations in Oil Reservoirs.</title>
        <authorList>
            <person name="Hu P."/>
            <person name="Tom L."/>
            <person name="Singh A."/>
            <person name="Thomas B.C."/>
            <person name="Baker B.J."/>
            <person name="Piceno Y.M."/>
            <person name="Andersen G.L."/>
            <person name="Banfield J.F."/>
        </authorList>
    </citation>
    <scope>NUCLEOTIDE SEQUENCE [LARGE SCALE GENOMIC DNA]</scope>
    <source>
        <strain evidence="2">46_16</strain>
    </source>
</reference>
<evidence type="ECO:0000313" key="2">
    <source>
        <dbReference type="EMBL" id="KUK46207.1"/>
    </source>
</evidence>
<protein>
    <recommendedName>
        <fullName evidence="1">ACT domain-containing protein</fullName>
    </recommendedName>
</protein>
<dbReference type="InterPro" id="IPR045865">
    <property type="entry name" value="ACT-like_dom_sf"/>
</dbReference>
<name>A0A101FXG6_9CHLR</name>
<dbReference type="Pfam" id="PF22629">
    <property type="entry name" value="ACT_AHAS_ss"/>
    <property type="match status" value="1"/>
</dbReference>
<dbReference type="PROSITE" id="PS51671">
    <property type="entry name" value="ACT"/>
    <property type="match status" value="1"/>
</dbReference>
<dbReference type="SUPFAM" id="SSF55021">
    <property type="entry name" value="ACT-like"/>
    <property type="match status" value="2"/>
</dbReference>
<gene>
    <name evidence="2" type="ORF">XD73_0924</name>
</gene>
<accession>A0A101FXG6</accession>
<dbReference type="AlphaFoldDB" id="A0A101FXG6"/>